<feature type="transmembrane region" description="Helical" evidence="7">
    <location>
        <begin position="172"/>
        <end position="191"/>
    </location>
</feature>
<feature type="transmembrane region" description="Helical" evidence="7">
    <location>
        <begin position="92"/>
        <end position="111"/>
    </location>
</feature>
<evidence type="ECO:0000256" key="2">
    <source>
        <dbReference type="ARBA" id="ARBA00022692"/>
    </source>
</evidence>
<comment type="caution">
    <text evidence="9">The sequence shown here is derived from an EMBL/GenBank/DDBJ whole genome shotgun (WGS) entry which is preliminary data.</text>
</comment>
<dbReference type="EMBL" id="RYZI01000053">
    <property type="protein sequence ID" value="RWA12357.1"/>
    <property type="molecule type" value="Genomic_DNA"/>
</dbReference>
<feature type="transmembrane region" description="Helical" evidence="7">
    <location>
        <begin position="132"/>
        <end position="152"/>
    </location>
</feature>
<keyword evidence="3 7" id="KW-1133">Transmembrane helix</keyword>
<feature type="domain" description="Rhodopsin" evidence="8">
    <location>
        <begin position="35"/>
        <end position="268"/>
    </location>
</feature>
<keyword evidence="10" id="KW-1185">Reference proteome</keyword>
<proteinExistence type="inferred from homology"/>
<reference evidence="9 10" key="1">
    <citation type="submission" date="2018-12" db="EMBL/GenBank/DDBJ databases">
        <title>Draft genome sequence of Xylaria grammica IHI A82.</title>
        <authorList>
            <person name="Buettner E."/>
            <person name="Kellner H."/>
        </authorList>
    </citation>
    <scope>NUCLEOTIDE SEQUENCE [LARGE SCALE GENOMIC DNA]</scope>
    <source>
        <strain evidence="9 10">IHI A82</strain>
    </source>
</reference>
<dbReference type="AlphaFoldDB" id="A0A439DD59"/>
<keyword evidence="4 7" id="KW-0472">Membrane</keyword>
<evidence type="ECO:0000256" key="5">
    <source>
        <dbReference type="ARBA" id="ARBA00038359"/>
    </source>
</evidence>
<dbReference type="PANTHER" id="PTHR33048:SF151">
    <property type="entry name" value="INTEGRAL MEMBRANE PROTEIN"/>
    <property type="match status" value="1"/>
</dbReference>
<dbReference type="InterPro" id="IPR049326">
    <property type="entry name" value="Rhodopsin_dom_fungi"/>
</dbReference>
<accession>A0A439DD59</accession>
<name>A0A439DD59_9PEZI</name>
<feature type="region of interest" description="Disordered" evidence="6">
    <location>
        <begin position="289"/>
        <end position="369"/>
    </location>
</feature>
<feature type="transmembrane region" description="Helical" evidence="7">
    <location>
        <begin position="211"/>
        <end position="233"/>
    </location>
</feature>
<evidence type="ECO:0000256" key="6">
    <source>
        <dbReference type="SAM" id="MobiDB-lite"/>
    </source>
</evidence>
<organism evidence="9 10">
    <name type="scientific">Xylaria grammica</name>
    <dbReference type="NCBI Taxonomy" id="363999"/>
    <lineage>
        <taxon>Eukaryota</taxon>
        <taxon>Fungi</taxon>
        <taxon>Dikarya</taxon>
        <taxon>Ascomycota</taxon>
        <taxon>Pezizomycotina</taxon>
        <taxon>Sordariomycetes</taxon>
        <taxon>Xylariomycetidae</taxon>
        <taxon>Xylariales</taxon>
        <taxon>Xylariaceae</taxon>
        <taxon>Xylaria</taxon>
    </lineage>
</organism>
<comment type="similarity">
    <text evidence="5">Belongs to the SAT4 family.</text>
</comment>
<comment type="subcellular location">
    <subcellularLocation>
        <location evidence="1">Membrane</location>
        <topology evidence="1">Multi-pass membrane protein</topology>
    </subcellularLocation>
</comment>
<dbReference type="Proteomes" id="UP000286045">
    <property type="component" value="Unassembled WGS sequence"/>
</dbReference>
<feature type="transmembrane region" description="Helical" evidence="7">
    <location>
        <begin position="51"/>
        <end position="72"/>
    </location>
</feature>
<evidence type="ECO:0000313" key="10">
    <source>
        <dbReference type="Proteomes" id="UP000286045"/>
    </source>
</evidence>
<sequence length="369" mass="40526">MDQNLARALRAEGTGVWVRNVTTAMVVLSTLFVALRFLARKVQRLTIGIDDYLILAGQTTLFAAAGLTFGMIHNGLGTHADTVSNERLTNFLKLLLAFECVYVTVIFIVKISILRMYIRIFASRDFKLAARVVEGIVLAWWLSIALTCIFQCNPVSKAWLPLSPGKCINLKAFFYGNALPNILTDIIILSLPIRQVLKLQTGKANKLSISFIFLLGSFVSFASIYRFTTLLVFNPLDATWTLAPSQAWCMIEISTGVVSACLPTMRPLGVRLAGMLGISTGEARPIPSNPVNLATFGSGGSSRKREESLHHSHFSRLDDDDEEPDSPEYVAGAGNPAKRSDEQPLGSKHYGRDPAVHAAKARFDLPQVR</sequence>
<dbReference type="Pfam" id="PF20684">
    <property type="entry name" value="Fung_rhodopsin"/>
    <property type="match status" value="1"/>
</dbReference>
<evidence type="ECO:0000256" key="4">
    <source>
        <dbReference type="ARBA" id="ARBA00023136"/>
    </source>
</evidence>
<keyword evidence="2 7" id="KW-0812">Transmembrane</keyword>
<evidence type="ECO:0000313" key="9">
    <source>
        <dbReference type="EMBL" id="RWA12357.1"/>
    </source>
</evidence>
<evidence type="ECO:0000256" key="1">
    <source>
        <dbReference type="ARBA" id="ARBA00004141"/>
    </source>
</evidence>
<dbReference type="STRING" id="363999.A0A439DD59"/>
<gene>
    <name evidence="9" type="ORF">EKO27_g2747</name>
</gene>
<evidence type="ECO:0000256" key="7">
    <source>
        <dbReference type="SAM" id="Phobius"/>
    </source>
</evidence>
<dbReference type="PANTHER" id="PTHR33048">
    <property type="entry name" value="PTH11-LIKE INTEGRAL MEMBRANE PROTEIN (AFU_ORTHOLOGUE AFUA_5G11245)"/>
    <property type="match status" value="1"/>
</dbReference>
<dbReference type="GO" id="GO:0016020">
    <property type="term" value="C:membrane"/>
    <property type="evidence" value="ECO:0007669"/>
    <property type="project" value="UniProtKB-SubCell"/>
</dbReference>
<feature type="transmembrane region" description="Helical" evidence="7">
    <location>
        <begin position="20"/>
        <end position="39"/>
    </location>
</feature>
<protein>
    <recommendedName>
        <fullName evidence="8">Rhodopsin domain-containing protein</fullName>
    </recommendedName>
</protein>
<evidence type="ECO:0000259" key="8">
    <source>
        <dbReference type="Pfam" id="PF20684"/>
    </source>
</evidence>
<dbReference type="InterPro" id="IPR052337">
    <property type="entry name" value="SAT4-like"/>
</dbReference>
<evidence type="ECO:0000256" key="3">
    <source>
        <dbReference type="ARBA" id="ARBA00022989"/>
    </source>
</evidence>